<dbReference type="Proteomes" id="UP001244011">
    <property type="component" value="Unassembled WGS sequence"/>
</dbReference>
<proteinExistence type="predicted"/>
<evidence type="ECO:0000313" key="3">
    <source>
        <dbReference type="EMBL" id="KAK1772476.1"/>
    </source>
</evidence>
<dbReference type="InterPro" id="IPR044926">
    <property type="entry name" value="RGS_subdomain_2"/>
</dbReference>
<evidence type="ECO:0000256" key="1">
    <source>
        <dbReference type="SAM" id="MobiDB-lite"/>
    </source>
</evidence>
<evidence type="ECO:0000256" key="2">
    <source>
        <dbReference type="SAM" id="Phobius"/>
    </source>
</evidence>
<accession>A0AAJ0CDT4</accession>
<organism evidence="3 4">
    <name type="scientific">Phialemonium atrogriseum</name>
    <dbReference type="NCBI Taxonomy" id="1093897"/>
    <lineage>
        <taxon>Eukaryota</taxon>
        <taxon>Fungi</taxon>
        <taxon>Dikarya</taxon>
        <taxon>Ascomycota</taxon>
        <taxon>Pezizomycotina</taxon>
        <taxon>Sordariomycetes</taxon>
        <taxon>Sordariomycetidae</taxon>
        <taxon>Cephalothecales</taxon>
        <taxon>Cephalothecaceae</taxon>
        <taxon>Phialemonium</taxon>
    </lineage>
</organism>
<gene>
    <name evidence="3" type="ORF">QBC33DRAFT_12119</name>
</gene>
<dbReference type="GeneID" id="85305174"/>
<sequence length="462" mass="51723">MSDVETALQLEKAKASQGKIPAGLSFDKLVKNQTLSPFSLNDFMDYLFYVEHSAEPLQFFLWYCDYVQRWSNLLPRQKALAPIWDPETASEPRSRYITYSHKRARSEKMNKIISIMEMANSDQGSETDETYSHTRDGSSTSKVSRARTSSGSSIMSPTDCKDDWQPFTVQPFRDEVSRIARHYIAESGPRRLNLVQQDRERCLHAVQHTTHPSALLPAFVVAEAMLKGQSHPNFVRWSMSNSNRPRVIFLRVVGLAFIALGLGLDVFLILSGLNHFLRILCIALLWPGLTVAISAFRGISILLHLKNVRHLRPWEQFGDLEHHTDYDRKDVEPPWPAPADDNDPHPHPPPPVAGGGGAAYRQHSRKDTSSSVGSAFSRIDPLRKSSLQTFGPGNDPGSEPWVGRYAAKPLRERVFEAATPVQNQSLQLLRDRAVFLAVLWGGLVSSAVAVASLFVPSEGLFL</sequence>
<dbReference type="PANTHER" id="PTHR39466">
    <property type="entry name" value="RGS DOMAIN-CONTAINING PROTEIN"/>
    <property type="match status" value="1"/>
</dbReference>
<feature type="transmembrane region" description="Helical" evidence="2">
    <location>
        <begin position="248"/>
        <end position="270"/>
    </location>
</feature>
<feature type="region of interest" description="Disordered" evidence="1">
    <location>
        <begin position="328"/>
        <end position="375"/>
    </location>
</feature>
<keyword evidence="2" id="KW-0812">Transmembrane</keyword>
<evidence type="ECO:0008006" key="5">
    <source>
        <dbReference type="Google" id="ProtNLM"/>
    </source>
</evidence>
<reference evidence="3" key="1">
    <citation type="submission" date="2023-06" db="EMBL/GenBank/DDBJ databases">
        <title>Genome-scale phylogeny and comparative genomics of the fungal order Sordariales.</title>
        <authorList>
            <consortium name="Lawrence Berkeley National Laboratory"/>
            <person name="Hensen N."/>
            <person name="Bonometti L."/>
            <person name="Westerberg I."/>
            <person name="Brannstrom I.O."/>
            <person name="Guillou S."/>
            <person name="Cros-Aarteil S."/>
            <person name="Calhoun S."/>
            <person name="Haridas S."/>
            <person name="Kuo A."/>
            <person name="Mondo S."/>
            <person name="Pangilinan J."/>
            <person name="Riley R."/>
            <person name="Labutti K."/>
            <person name="Andreopoulos B."/>
            <person name="Lipzen A."/>
            <person name="Chen C."/>
            <person name="Yanf M."/>
            <person name="Daum C."/>
            <person name="Ng V."/>
            <person name="Clum A."/>
            <person name="Steindorff A."/>
            <person name="Ohm R."/>
            <person name="Martin F."/>
            <person name="Silar P."/>
            <person name="Natvig D."/>
            <person name="Lalanne C."/>
            <person name="Gautier V."/>
            <person name="Ament-Velasquez S.L."/>
            <person name="Kruys A."/>
            <person name="Hutchinson M.I."/>
            <person name="Powell A.J."/>
            <person name="Barry K."/>
            <person name="Miller A.N."/>
            <person name="Grigoriev I.V."/>
            <person name="Debuchy R."/>
            <person name="Gladieux P."/>
            <person name="Thoren M.H."/>
            <person name="Johannesson H."/>
        </authorList>
    </citation>
    <scope>NUCLEOTIDE SEQUENCE</scope>
    <source>
        <strain evidence="3">8032-3</strain>
    </source>
</reference>
<keyword evidence="2" id="KW-0472">Membrane</keyword>
<keyword evidence="2" id="KW-1133">Transmembrane helix</keyword>
<dbReference type="InterPro" id="IPR036305">
    <property type="entry name" value="RGS_sf"/>
</dbReference>
<name>A0AAJ0CDT4_9PEZI</name>
<dbReference type="AlphaFoldDB" id="A0AAJ0CDT4"/>
<feature type="transmembrane region" description="Helical" evidence="2">
    <location>
        <begin position="276"/>
        <end position="303"/>
    </location>
</feature>
<feature type="compositionally biased region" description="Polar residues" evidence="1">
    <location>
        <begin position="137"/>
        <end position="156"/>
    </location>
</feature>
<feature type="region of interest" description="Disordered" evidence="1">
    <location>
        <begin position="120"/>
        <end position="157"/>
    </location>
</feature>
<dbReference type="RefSeq" id="XP_060288689.1">
    <property type="nucleotide sequence ID" value="XM_060421987.1"/>
</dbReference>
<comment type="caution">
    <text evidence="3">The sequence shown here is derived from an EMBL/GenBank/DDBJ whole genome shotgun (WGS) entry which is preliminary data.</text>
</comment>
<dbReference type="SUPFAM" id="SSF48097">
    <property type="entry name" value="Regulator of G-protein signaling, RGS"/>
    <property type="match status" value="1"/>
</dbReference>
<protein>
    <recommendedName>
        <fullName evidence="5">RGS domain-containing protein</fullName>
    </recommendedName>
</protein>
<dbReference type="PANTHER" id="PTHR39466:SF1">
    <property type="entry name" value="RGS DOMAIN-CONTAINING PROTEIN"/>
    <property type="match status" value="1"/>
</dbReference>
<dbReference type="EMBL" id="MU838997">
    <property type="protein sequence ID" value="KAK1772476.1"/>
    <property type="molecule type" value="Genomic_DNA"/>
</dbReference>
<dbReference type="Gene3D" id="1.10.167.10">
    <property type="entry name" value="Regulator of G-protein Signalling 4, domain 2"/>
    <property type="match status" value="1"/>
</dbReference>
<feature type="transmembrane region" description="Helical" evidence="2">
    <location>
        <begin position="433"/>
        <end position="455"/>
    </location>
</feature>
<keyword evidence="4" id="KW-1185">Reference proteome</keyword>
<evidence type="ECO:0000313" key="4">
    <source>
        <dbReference type="Proteomes" id="UP001244011"/>
    </source>
</evidence>